<dbReference type="InterPro" id="IPR003594">
    <property type="entry name" value="HATPase_dom"/>
</dbReference>
<dbReference type="AlphaFoldDB" id="Q47G83"/>
<dbReference type="PROSITE" id="PS50109">
    <property type="entry name" value="HIS_KIN"/>
    <property type="match status" value="1"/>
</dbReference>
<dbReference type="InterPro" id="IPR000014">
    <property type="entry name" value="PAS"/>
</dbReference>
<dbReference type="GO" id="GO:0006355">
    <property type="term" value="P:regulation of DNA-templated transcription"/>
    <property type="evidence" value="ECO:0007669"/>
    <property type="project" value="InterPro"/>
</dbReference>
<dbReference type="CDD" id="cd12915">
    <property type="entry name" value="PDC2_DGC_like"/>
    <property type="match status" value="1"/>
</dbReference>
<dbReference type="Pfam" id="PF00989">
    <property type="entry name" value="PAS"/>
    <property type="match status" value="1"/>
</dbReference>
<evidence type="ECO:0000259" key="6">
    <source>
        <dbReference type="PROSITE" id="PS50109"/>
    </source>
</evidence>
<reference evidence="8" key="1">
    <citation type="submission" date="2005-08" db="EMBL/GenBank/DDBJ databases">
        <title>Complete sequence of Dechloromonas aromatica RCB.</title>
        <authorList>
            <person name="Salinero K.K."/>
            <person name="Copeland A."/>
            <person name="Lucas S."/>
            <person name="Lapidus A."/>
            <person name="Barry K."/>
            <person name="Detter J.C."/>
            <person name="Glavina T."/>
            <person name="Hammon N."/>
            <person name="Israni S."/>
            <person name="Pitluck S."/>
            <person name="Di Bartolo G."/>
            <person name="Trong S."/>
            <person name="Schmutz J."/>
            <person name="Larimer F."/>
            <person name="Land M."/>
            <person name="Ivanova N."/>
            <person name="Richardson P."/>
        </authorList>
    </citation>
    <scope>NUCLEOTIDE SEQUENCE</scope>
    <source>
        <strain evidence="8">RCB</strain>
    </source>
</reference>
<dbReference type="HOGENOM" id="CLU_402644_0_0_4"/>
<keyword evidence="1" id="KW-0808">Transferase</keyword>
<dbReference type="GO" id="GO:0046983">
    <property type="term" value="F:protein dimerization activity"/>
    <property type="evidence" value="ECO:0007669"/>
    <property type="project" value="InterPro"/>
</dbReference>
<dbReference type="Pfam" id="PF02518">
    <property type="entry name" value="HATPase_c"/>
    <property type="match status" value="1"/>
</dbReference>
<dbReference type="PROSITE" id="PS50112">
    <property type="entry name" value="PAS"/>
    <property type="match status" value="1"/>
</dbReference>
<dbReference type="SUPFAM" id="SSF55785">
    <property type="entry name" value="PYP-like sensor domain (PAS domain)"/>
    <property type="match status" value="1"/>
</dbReference>
<dbReference type="GO" id="GO:0000155">
    <property type="term" value="F:phosphorelay sensor kinase activity"/>
    <property type="evidence" value="ECO:0007669"/>
    <property type="project" value="InterPro"/>
</dbReference>
<dbReference type="CDD" id="cd00130">
    <property type="entry name" value="PAS"/>
    <property type="match status" value="1"/>
</dbReference>
<dbReference type="Gene3D" id="3.30.565.10">
    <property type="entry name" value="Histidine kinase-like ATPase, C-terminal domain"/>
    <property type="match status" value="1"/>
</dbReference>
<name>Q47G83_DECAR</name>
<keyword evidence="3" id="KW-0902">Two-component regulatory system</keyword>
<feature type="transmembrane region" description="Helical" evidence="5">
    <location>
        <begin position="295"/>
        <end position="318"/>
    </location>
</feature>
<dbReference type="OrthoDB" id="9782588at2"/>
<dbReference type="SUPFAM" id="SSF55874">
    <property type="entry name" value="ATPase domain of HSP90 chaperone/DNA topoisomerase II/histidine kinase"/>
    <property type="match status" value="1"/>
</dbReference>
<dbReference type="InterPro" id="IPR011712">
    <property type="entry name" value="Sig_transdc_His_kin_sub3_dim/P"/>
</dbReference>
<dbReference type="STRING" id="159087.Daro_1399"/>
<dbReference type="Gene3D" id="1.20.5.1930">
    <property type="match status" value="1"/>
</dbReference>
<dbReference type="CDD" id="cd12914">
    <property type="entry name" value="PDC1_DGC_like"/>
    <property type="match status" value="1"/>
</dbReference>
<evidence type="ECO:0000259" key="7">
    <source>
        <dbReference type="PROSITE" id="PS50112"/>
    </source>
</evidence>
<evidence type="ECO:0000256" key="5">
    <source>
        <dbReference type="SAM" id="Phobius"/>
    </source>
</evidence>
<dbReference type="eggNOG" id="COG4585">
    <property type="taxonomic scope" value="Bacteria"/>
</dbReference>
<dbReference type="NCBIfam" id="TIGR00229">
    <property type="entry name" value="sensory_box"/>
    <property type="match status" value="1"/>
</dbReference>
<evidence type="ECO:0000256" key="2">
    <source>
        <dbReference type="ARBA" id="ARBA00022777"/>
    </source>
</evidence>
<sequence>MIEIAQTVRRLIQSPSVRAVLMLSVSMVMAVVVGTLALLVDLRQQELTHARGETISLNRILAEQTTRTIDGVALAMYGARDRISDKVGRDLALDSTPVHLLLQSRIIGLPQVKSMFVADSKGMVVNSSRDDLASPFSVAQREFFQYFSTSNQDGLFVSLPERARIDGQWTFYLAVRLLNSDGSFRGVIASAISIEYFESLYDSINLDFVSKIQLLSRHGELMAGHRTGDSALGERVLEPDSLSRIAGHPENEVVLSNHDAMMEPWISTYRQVAKYPLIVSAAVSEHEALTPWRRVALPIATGAVAVIVFILLATTIILKNLLRKEHLQLERDASNEKLRHMVQSVRDAILTVDSSQNIVLFNSAAEQLWGIRAADVLDQNIEQFLLRSQPKIVASNLLGYLREAWQSPSDLALLGIVSLVRDDQDIPVELSLSSTTVRGERLVTAIFRDLSERQRTELELLKSNRQLQELTASLESVREQERLRISRELHDELGQALTGLRMEISWLGGRLLTTQPELEQKVVSIKKLIDGTIKSVRRISSELRPLVLDDLGFAAAANWYVDQFATRTNLKVTLELPNDDPENGGTVATTLFRVLQESLTNVARHAGARNVDIRLLQANDQWRLEIRDDGQGFDQSSAKMGGIGLIGMRERVQALGGSFELTAAPGQGTLIEICIPVESARKG</sequence>
<evidence type="ECO:0000313" key="8">
    <source>
        <dbReference type="EMBL" id="AAZ46148.1"/>
    </source>
</evidence>
<dbReference type="SMART" id="SM00387">
    <property type="entry name" value="HATPase_c"/>
    <property type="match status" value="1"/>
</dbReference>
<dbReference type="KEGG" id="dar:Daro_1399"/>
<keyword evidence="2" id="KW-0418">Kinase</keyword>
<keyword evidence="5" id="KW-1133">Transmembrane helix</keyword>
<dbReference type="InterPro" id="IPR013767">
    <property type="entry name" value="PAS_fold"/>
</dbReference>
<dbReference type="InterPro" id="IPR036890">
    <property type="entry name" value="HATPase_C_sf"/>
</dbReference>
<keyword evidence="4" id="KW-0175">Coiled coil</keyword>
<dbReference type="PANTHER" id="PTHR24421:SF59">
    <property type="entry name" value="OXYGEN SENSOR HISTIDINE KINASE NREB"/>
    <property type="match status" value="1"/>
</dbReference>
<dbReference type="PANTHER" id="PTHR24421">
    <property type="entry name" value="NITRATE/NITRITE SENSOR PROTEIN NARX-RELATED"/>
    <property type="match status" value="1"/>
</dbReference>
<accession>Q47G83</accession>
<keyword evidence="5" id="KW-0472">Membrane</keyword>
<dbReference type="InterPro" id="IPR050482">
    <property type="entry name" value="Sensor_HK_TwoCompSys"/>
</dbReference>
<dbReference type="Pfam" id="PF07730">
    <property type="entry name" value="HisKA_3"/>
    <property type="match status" value="1"/>
</dbReference>
<dbReference type="SMART" id="SM00091">
    <property type="entry name" value="PAS"/>
    <property type="match status" value="1"/>
</dbReference>
<feature type="transmembrane region" description="Helical" evidence="5">
    <location>
        <begin position="20"/>
        <end position="40"/>
    </location>
</feature>
<evidence type="ECO:0000256" key="1">
    <source>
        <dbReference type="ARBA" id="ARBA00022679"/>
    </source>
</evidence>
<dbReference type="Gene3D" id="3.30.450.20">
    <property type="entry name" value="PAS domain"/>
    <property type="match status" value="3"/>
</dbReference>
<feature type="domain" description="Histidine kinase" evidence="6">
    <location>
        <begin position="449"/>
        <end position="679"/>
    </location>
</feature>
<dbReference type="GO" id="GO:0016020">
    <property type="term" value="C:membrane"/>
    <property type="evidence" value="ECO:0007669"/>
    <property type="project" value="InterPro"/>
</dbReference>
<evidence type="ECO:0000256" key="4">
    <source>
        <dbReference type="SAM" id="Coils"/>
    </source>
</evidence>
<protein>
    <submittedName>
        <fullName evidence="8">PAS protein</fullName>
    </submittedName>
</protein>
<dbReference type="CDD" id="cd16917">
    <property type="entry name" value="HATPase_UhpB-NarQ-NarX-like"/>
    <property type="match status" value="1"/>
</dbReference>
<proteinExistence type="predicted"/>
<keyword evidence="5" id="KW-0812">Transmembrane</keyword>
<feature type="domain" description="PAS" evidence="7">
    <location>
        <begin position="334"/>
        <end position="385"/>
    </location>
</feature>
<feature type="coiled-coil region" evidence="4">
    <location>
        <begin position="453"/>
        <end position="480"/>
    </location>
</feature>
<dbReference type="InterPro" id="IPR035965">
    <property type="entry name" value="PAS-like_dom_sf"/>
</dbReference>
<evidence type="ECO:0000256" key="3">
    <source>
        <dbReference type="ARBA" id="ARBA00023012"/>
    </source>
</evidence>
<gene>
    <name evidence="8" type="ordered locus">Daro_1399</name>
</gene>
<dbReference type="InterPro" id="IPR005467">
    <property type="entry name" value="His_kinase_dom"/>
</dbReference>
<dbReference type="EMBL" id="CP000089">
    <property type="protein sequence ID" value="AAZ46148.1"/>
    <property type="molecule type" value="Genomic_DNA"/>
</dbReference>
<organism evidence="8">
    <name type="scientific">Dechloromonas aromatica (strain RCB)</name>
    <dbReference type="NCBI Taxonomy" id="159087"/>
    <lineage>
        <taxon>Bacteria</taxon>
        <taxon>Pseudomonadati</taxon>
        <taxon>Pseudomonadota</taxon>
        <taxon>Betaproteobacteria</taxon>
        <taxon>Rhodocyclales</taxon>
        <taxon>Azonexaceae</taxon>
        <taxon>Dechloromonas</taxon>
    </lineage>
</organism>